<sequence length="872" mass="103739">MMNIIAYFKVKKKINLFYKRYYMSNREITKFKKNKNYNKSHGNDEKKIKVYRSENLEYFIPFEIYKWSYIFNTKNEKLINDFIKYEKKKKIITLLDFYKIINRYNIVINVNENDLFVENEINNYFYYFMNNLEYYFNKYESLNQFLNYLKKNESLIFYYIYNNLKLIHALPFKFFWNYQNFEDIYNSSNKSEEENDNEYLFKDVDLNKLDLCLREDMLYNFNSTSEIQEGKLENKSASIFKDENENNNDELDYKKYSKTKKYNKESVTKIYDYDIKNNIYKIEKESENIFENDNKKKSANLKRIYEQKTLNNFKFTNQKKYISNMVSSNNLENIHKQKLKNDDDKNLNITNNLNIIESENGDNLKKKNLVFSDNDSMENGNLKKNNNKSYSSEQKKEENMIYKKVKEDDFNYDMSTLNKKTINNENSKQKKFRTSKIPVSSISRASVFGKVFFDIAKNSSFEYIKNILVSKKNNKDVIINEKNAEILANGLSKMRGVVLKLGQMISMQDEYISPILGKALKIVHNSADIMPKSQLVKVLKKELGDNFEKRFDFFNYEPFASASIGQVHEALINNKKVAVKIQYPGVYESIDNDIRNLLFINQYTNLILKNLYIENLCNEIKKELKCECDYINEAKYYALFKNIFQRSKYFYVPSIYSEYITKNILVTSYVKGISLDEVAEKLPQNICDSIGQRILYLCLHELFVFKIMNTDPNLGNFLYDTENNKLCLIDFGATRSYKNEFVDQYLRLVKASTEGDESKIYHYSYMLNFFNGMENEEMKNSHIKSVILVGKPFKTKVYDFGNGDLAKQIYNLLPKIIYNRLIPPRSEIYTLHRKLSGSYLICMKLKAKVKAADIFNSIYENYKFSTIDTYKK</sequence>
<feature type="domain" description="ABC1 atypical kinase-like" evidence="6">
    <location>
        <begin position="523"/>
        <end position="763"/>
    </location>
</feature>
<evidence type="ECO:0000256" key="2">
    <source>
        <dbReference type="ARBA" id="ARBA00022679"/>
    </source>
</evidence>
<keyword evidence="4" id="KW-0067">ATP-binding</keyword>
<keyword evidence="3" id="KW-0547">Nucleotide-binding</keyword>
<dbReference type="SUPFAM" id="SSF56112">
    <property type="entry name" value="Protein kinase-like (PK-like)"/>
    <property type="match status" value="1"/>
</dbReference>
<accession>A0A1J1HB72</accession>
<dbReference type="VEuPathDB" id="PlasmoDB:PRELSG_1427400"/>
<dbReference type="AlphaFoldDB" id="A0A1J1HB72"/>
<dbReference type="GeneID" id="39738706"/>
<dbReference type="KEGG" id="prel:PRELSG_1427400"/>
<feature type="compositionally biased region" description="Low complexity" evidence="5">
    <location>
        <begin position="377"/>
        <end position="392"/>
    </location>
</feature>
<dbReference type="PANTHER" id="PTHR43851:SF3">
    <property type="entry name" value="COENZYME Q8"/>
    <property type="match status" value="1"/>
</dbReference>
<evidence type="ECO:0000313" key="7">
    <source>
        <dbReference type="EMBL" id="CRH02543.1"/>
    </source>
</evidence>
<dbReference type="OrthoDB" id="201153at2759"/>
<feature type="region of interest" description="Disordered" evidence="5">
    <location>
        <begin position="375"/>
        <end position="396"/>
    </location>
</feature>
<dbReference type="RefSeq" id="XP_028535063.1">
    <property type="nucleotide sequence ID" value="XM_028679340.1"/>
</dbReference>
<dbReference type="PANTHER" id="PTHR43851">
    <property type="match status" value="1"/>
</dbReference>
<proteinExistence type="inferred from homology"/>
<organism evidence="7 8">
    <name type="scientific">Plasmodium relictum</name>
    <dbReference type="NCBI Taxonomy" id="85471"/>
    <lineage>
        <taxon>Eukaryota</taxon>
        <taxon>Sar</taxon>
        <taxon>Alveolata</taxon>
        <taxon>Apicomplexa</taxon>
        <taxon>Aconoidasida</taxon>
        <taxon>Haemosporida</taxon>
        <taxon>Plasmodiidae</taxon>
        <taxon>Plasmodium</taxon>
        <taxon>Plasmodium (Haemamoeba)</taxon>
    </lineage>
</organism>
<dbReference type="InterPro" id="IPR034646">
    <property type="entry name" value="ADCK3_dom"/>
</dbReference>
<dbReference type="GO" id="GO:0005524">
    <property type="term" value="F:ATP binding"/>
    <property type="evidence" value="ECO:0007669"/>
    <property type="project" value="UniProtKB-KW"/>
</dbReference>
<name>A0A1J1HB72_PLARL</name>
<dbReference type="GO" id="GO:0006744">
    <property type="term" value="P:ubiquinone biosynthetic process"/>
    <property type="evidence" value="ECO:0007669"/>
    <property type="project" value="TreeGrafter"/>
</dbReference>
<dbReference type="GO" id="GO:0016740">
    <property type="term" value="F:transferase activity"/>
    <property type="evidence" value="ECO:0007669"/>
    <property type="project" value="UniProtKB-KW"/>
</dbReference>
<gene>
    <name evidence="7" type="primary">ABCK1</name>
    <name evidence="7" type="ORF">PRELSG_1427400</name>
</gene>
<protein>
    <submittedName>
        <fullName evidence="7">ABC1 family, putative</fullName>
    </submittedName>
</protein>
<dbReference type="InterPro" id="IPR004147">
    <property type="entry name" value="ABC1_dom"/>
</dbReference>
<comment type="similarity">
    <text evidence="1">Belongs to the protein kinase superfamily. ADCK protein kinase family.</text>
</comment>
<dbReference type="Proteomes" id="UP000220158">
    <property type="component" value="Chromosome 14"/>
</dbReference>
<evidence type="ECO:0000256" key="5">
    <source>
        <dbReference type="SAM" id="MobiDB-lite"/>
    </source>
</evidence>
<keyword evidence="2" id="KW-0808">Transferase</keyword>
<reference evidence="7 8" key="1">
    <citation type="submission" date="2015-04" db="EMBL/GenBank/DDBJ databases">
        <authorList>
            <consortium name="Pathogen Informatics"/>
        </authorList>
    </citation>
    <scope>NUCLEOTIDE SEQUENCE [LARGE SCALE GENOMIC DNA]</scope>
    <source>
        <strain evidence="7 8">SGS1</strain>
    </source>
</reference>
<dbReference type="InterPro" id="IPR011009">
    <property type="entry name" value="Kinase-like_dom_sf"/>
</dbReference>
<dbReference type="EMBL" id="LN835309">
    <property type="protein sequence ID" value="CRH02543.1"/>
    <property type="molecule type" value="Genomic_DNA"/>
</dbReference>
<dbReference type="Gene3D" id="1.10.510.10">
    <property type="entry name" value="Transferase(Phosphotransferase) domain 1"/>
    <property type="match status" value="1"/>
</dbReference>
<keyword evidence="8" id="KW-1185">Reference proteome</keyword>
<dbReference type="CDD" id="cd13970">
    <property type="entry name" value="ABC1_ADCK3"/>
    <property type="match status" value="1"/>
</dbReference>
<evidence type="ECO:0000259" key="6">
    <source>
        <dbReference type="Pfam" id="PF03109"/>
    </source>
</evidence>
<evidence type="ECO:0000256" key="3">
    <source>
        <dbReference type="ARBA" id="ARBA00022741"/>
    </source>
</evidence>
<evidence type="ECO:0000256" key="1">
    <source>
        <dbReference type="ARBA" id="ARBA00009670"/>
    </source>
</evidence>
<dbReference type="Pfam" id="PF03109">
    <property type="entry name" value="ABC1"/>
    <property type="match status" value="1"/>
</dbReference>
<evidence type="ECO:0000256" key="4">
    <source>
        <dbReference type="ARBA" id="ARBA00022840"/>
    </source>
</evidence>
<evidence type="ECO:0000313" key="8">
    <source>
        <dbReference type="Proteomes" id="UP000220158"/>
    </source>
</evidence>
<dbReference type="InterPro" id="IPR051409">
    <property type="entry name" value="Atypical_kinase_ADCK"/>
</dbReference>
<dbReference type="OMA" id="KIMNTDP"/>